<dbReference type="Proteomes" id="UP000008065">
    <property type="component" value="Unassembled WGS sequence"/>
</dbReference>
<dbReference type="HOGENOM" id="CLU_2216182_0_0_1"/>
<accession>F8MX26</accession>
<dbReference type="AlphaFoldDB" id="F8MX26"/>
<feature type="non-terminal residue" evidence="2">
    <location>
        <position position="1"/>
    </location>
</feature>
<dbReference type="KEGG" id="nte:NEUTE1DRAFT87504"/>
<name>F8MX26_NEUT8</name>
<dbReference type="RefSeq" id="XP_009854265.1">
    <property type="nucleotide sequence ID" value="XM_009855963.1"/>
</dbReference>
<sequence>LFSPSSKKFQIAIQLLGTTNPQQHFNHNSNLLPSSLTQNGSQDPRRPRSLHGPSLLPVQDHARHQQLLLPLRPPPVLLLRLSSIASTPFEHLHWADPRDKHRYIPST</sequence>
<organism evidence="2 3">
    <name type="scientific">Neurospora tetrasperma (strain FGSC 2508 / ATCC MYA-4615 / P0657)</name>
    <dbReference type="NCBI Taxonomy" id="510951"/>
    <lineage>
        <taxon>Eukaryota</taxon>
        <taxon>Fungi</taxon>
        <taxon>Dikarya</taxon>
        <taxon>Ascomycota</taxon>
        <taxon>Pezizomycotina</taxon>
        <taxon>Sordariomycetes</taxon>
        <taxon>Sordariomycetidae</taxon>
        <taxon>Sordariales</taxon>
        <taxon>Sordariaceae</taxon>
        <taxon>Neurospora</taxon>
    </lineage>
</organism>
<feature type="region of interest" description="Disordered" evidence="1">
    <location>
        <begin position="22"/>
        <end position="61"/>
    </location>
</feature>
<dbReference type="EMBL" id="GL891307">
    <property type="protein sequence ID" value="EGO54297.1"/>
    <property type="molecule type" value="Genomic_DNA"/>
</dbReference>
<evidence type="ECO:0000313" key="2">
    <source>
        <dbReference type="EMBL" id="EGO54297.1"/>
    </source>
</evidence>
<gene>
    <name evidence="2" type="ORF">NEUTE1DRAFT_87504</name>
</gene>
<dbReference type="VEuPathDB" id="FungiDB:NEUTE1DRAFT_87504"/>
<feature type="compositionally biased region" description="Polar residues" evidence="1">
    <location>
        <begin position="22"/>
        <end position="42"/>
    </location>
</feature>
<protein>
    <submittedName>
        <fullName evidence="2">Uncharacterized protein</fullName>
    </submittedName>
</protein>
<evidence type="ECO:0000313" key="3">
    <source>
        <dbReference type="Proteomes" id="UP000008065"/>
    </source>
</evidence>
<evidence type="ECO:0000256" key="1">
    <source>
        <dbReference type="SAM" id="MobiDB-lite"/>
    </source>
</evidence>
<dbReference type="GeneID" id="20831037"/>
<reference evidence="3" key="1">
    <citation type="journal article" date="2011" name="Genetics">
        <title>Massive changes in genome architecture accompany the transition to self-fertility in the filamentous fungus Neurospora tetrasperma.</title>
        <authorList>
            <person name="Ellison C.E."/>
            <person name="Stajich J.E."/>
            <person name="Jacobson D.J."/>
            <person name="Natvig D.O."/>
            <person name="Lapidus A."/>
            <person name="Foster B."/>
            <person name="Aerts A."/>
            <person name="Riley R."/>
            <person name="Lindquist E.A."/>
            <person name="Grigoriev I.V."/>
            <person name="Taylor J.W."/>
        </authorList>
    </citation>
    <scope>NUCLEOTIDE SEQUENCE [LARGE SCALE GENOMIC DNA]</scope>
    <source>
        <strain evidence="3">FGSC 2508 / P0657</strain>
    </source>
</reference>
<keyword evidence="3" id="KW-1185">Reference proteome</keyword>
<proteinExistence type="predicted"/>